<keyword evidence="2" id="KW-1185">Reference proteome</keyword>
<comment type="caution">
    <text evidence="1">The sequence shown here is derived from an EMBL/GenBank/DDBJ whole genome shotgun (WGS) entry which is preliminary data.</text>
</comment>
<dbReference type="EMBL" id="NIDE01000020">
    <property type="protein sequence ID" value="OWK34371.1"/>
    <property type="molecule type" value="Genomic_DNA"/>
</dbReference>
<accession>A0A225CYF6</accession>
<evidence type="ECO:0000313" key="1">
    <source>
        <dbReference type="EMBL" id="OWK34371.1"/>
    </source>
</evidence>
<evidence type="ECO:0000313" key="2">
    <source>
        <dbReference type="Proteomes" id="UP000214646"/>
    </source>
</evidence>
<proteinExistence type="predicted"/>
<organism evidence="1 2">
    <name type="scientific">Fimbriiglobus ruber</name>
    <dbReference type="NCBI Taxonomy" id="1908690"/>
    <lineage>
        <taxon>Bacteria</taxon>
        <taxon>Pseudomonadati</taxon>
        <taxon>Planctomycetota</taxon>
        <taxon>Planctomycetia</taxon>
        <taxon>Gemmatales</taxon>
        <taxon>Gemmataceae</taxon>
        <taxon>Fimbriiglobus</taxon>
    </lineage>
</organism>
<gene>
    <name evidence="1" type="ORF">FRUB_10342</name>
</gene>
<sequence>MAQLHAGLVPGATKPSRYYLIPFASIEAYKRKFAAGEPLVAEPKAEEKPIGGCLVCPHCAKAFAVTASGV</sequence>
<reference evidence="2" key="1">
    <citation type="submission" date="2017-06" db="EMBL/GenBank/DDBJ databases">
        <title>Genome analysis of Fimbriiglobus ruber SP5, the first member of the order Planctomycetales with confirmed chitinolytic capability.</title>
        <authorList>
            <person name="Ravin N.V."/>
            <person name="Rakitin A.L."/>
            <person name="Ivanova A.A."/>
            <person name="Beletsky A.V."/>
            <person name="Kulichevskaya I.S."/>
            <person name="Mardanov A.V."/>
            <person name="Dedysh S.N."/>
        </authorList>
    </citation>
    <scope>NUCLEOTIDE SEQUENCE [LARGE SCALE GENOMIC DNA]</scope>
    <source>
        <strain evidence="2">SP5</strain>
    </source>
</reference>
<dbReference type="AlphaFoldDB" id="A0A225CYF6"/>
<protein>
    <submittedName>
        <fullName evidence="1">Uncharacterized protein</fullName>
    </submittedName>
</protein>
<dbReference type="Proteomes" id="UP000214646">
    <property type="component" value="Unassembled WGS sequence"/>
</dbReference>
<name>A0A225CYF6_9BACT</name>